<feature type="transmembrane region" description="Helical" evidence="6">
    <location>
        <begin position="343"/>
        <end position="361"/>
    </location>
</feature>
<dbReference type="EMBL" id="JAGKQM010000009">
    <property type="protein sequence ID" value="KAH0910114.1"/>
    <property type="molecule type" value="Genomic_DNA"/>
</dbReference>
<dbReference type="SUPFAM" id="SSF103481">
    <property type="entry name" value="Multidrug resistance efflux transporter EmrE"/>
    <property type="match status" value="4"/>
</dbReference>
<name>A0ABQ8BZ95_BRANA</name>
<feature type="transmembrane region" description="Helical" evidence="6">
    <location>
        <begin position="65"/>
        <end position="86"/>
    </location>
</feature>
<feature type="transmembrane region" description="Helical" evidence="6">
    <location>
        <begin position="98"/>
        <end position="122"/>
    </location>
</feature>
<organism evidence="8 9">
    <name type="scientific">Brassica napus</name>
    <name type="common">Rape</name>
    <dbReference type="NCBI Taxonomy" id="3708"/>
    <lineage>
        <taxon>Eukaryota</taxon>
        <taxon>Viridiplantae</taxon>
        <taxon>Streptophyta</taxon>
        <taxon>Embryophyta</taxon>
        <taxon>Tracheophyta</taxon>
        <taxon>Spermatophyta</taxon>
        <taxon>Magnoliopsida</taxon>
        <taxon>eudicotyledons</taxon>
        <taxon>Gunneridae</taxon>
        <taxon>Pentapetalae</taxon>
        <taxon>rosids</taxon>
        <taxon>malvids</taxon>
        <taxon>Brassicales</taxon>
        <taxon>Brassicaceae</taxon>
        <taxon>Brassiceae</taxon>
        <taxon>Brassica</taxon>
    </lineage>
</organism>
<dbReference type="InterPro" id="IPR000620">
    <property type="entry name" value="EamA_dom"/>
</dbReference>
<comment type="subcellular location">
    <subcellularLocation>
        <location evidence="1">Membrane</location>
        <topology evidence="1">Multi-pass membrane protein</topology>
    </subcellularLocation>
</comment>
<protein>
    <recommendedName>
        <fullName evidence="7">EamA domain-containing protein</fullName>
    </recommendedName>
</protein>
<comment type="caution">
    <text evidence="8">The sequence shown here is derived from an EMBL/GenBank/DDBJ whole genome shotgun (WGS) entry which is preliminary data.</text>
</comment>
<gene>
    <name evidence="8" type="ORF">HID58_033435</name>
</gene>
<dbReference type="Proteomes" id="UP000824890">
    <property type="component" value="Unassembled WGS sequence"/>
</dbReference>
<evidence type="ECO:0000256" key="4">
    <source>
        <dbReference type="ARBA" id="ARBA00022989"/>
    </source>
</evidence>
<evidence type="ECO:0000256" key="6">
    <source>
        <dbReference type="SAM" id="Phobius"/>
    </source>
</evidence>
<evidence type="ECO:0000256" key="1">
    <source>
        <dbReference type="ARBA" id="ARBA00004141"/>
    </source>
</evidence>
<evidence type="ECO:0000313" key="8">
    <source>
        <dbReference type="EMBL" id="KAH0910114.1"/>
    </source>
</evidence>
<feature type="domain" description="EamA" evidence="7">
    <location>
        <begin position="430"/>
        <end position="551"/>
    </location>
</feature>
<proteinExistence type="inferred from homology"/>
<keyword evidence="5 6" id="KW-0472">Membrane</keyword>
<feature type="transmembrane region" description="Helical" evidence="6">
    <location>
        <begin position="222"/>
        <end position="243"/>
    </location>
</feature>
<dbReference type="InterPro" id="IPR030184">
    <property type="entry name" value="WAT1-related"/>
</dbReference>
<evidence type="ECO:0000256" key="3">
    <source>
        <dbReference type="ARBA" id="ARBA00022692"/>
    </source>
</evidence>
<feature type="transmembrane region" description="Helical" evidence="6">
    <location>
        <begin position="517"/>
        <end position="537"/>
    </location>
</feature>
<evidence type="ECO:0000313" key="9">
    <source>
        <dbReference type="Proteomes" id="UP000824890"/>
    </source>
</evidence>
<feature type="transmembrane region" description="Helical" evidence="6">
    <location>
        <begin position="549"/>
        <end position="569"/>
    </location>
</feature>
<feature type="transmembrane region" description="Helical" evidence="6">
    <location>
        <begin position="487"/>
        <end position="511"/>
    </location>
</feature>
<feature type="transmembrane region" description="Helical" evidence="6">
    <location>
        <begin position="646"/>
        <end position="667"/>
    </location>
</feature>
<feature type="domain" description="EamA" evidence="7">
    <location>
        <begin position="41"/>
        <end position="171"/>
    </location>
</feature>
<dbReference type="Pfam" id="PF00892">
    <property type="entry name" value="EamA"/>
    <property type="match status" value="4"/>
</dbReference>
<feature type="transmembrane region" description="Helical" evidence="6">
    <location>
        <begin position="289"/>
        <end position="307"/>
    </location>
</feature>
<evidence type="ECO:0000256" key="5">
    <source>
        <dbReference type="ARBA" id="ARBA00023136"/>
    </source>
</evidence>
<dbReference type="PANTHER" id="PTHR31218">
    <property type="entry name" value="WAT1-RELATED PROTEIN"/>
    <property type="match status" value="1"/>
</dbReference>
<sequence>MNEFGSLSLVGDRKVRKMAAPVITNGGEATERQARMAHSAMTLVQLINGAYHVITKVALNVGINQLVFCVFRDLIALSILAPLAFFRERGIRPPMSRRVLFSLFFLGLAGIFGNQLLFLMGLSYTNPTYAAAIQPSIPVFTFILAVMMGTEKVNLCKIEGLTKVIGTLVCVSGAMVMALFRGPALFGDKDSDLTVNRLIIDRSQPELHGWLVSSFVGLGLDLWHIGVICLIGNCMCMAAFIAVQAPVLKKYPAYLSVTAYSYFFGASIMITTAFVFVREPKEWHLTQSEILAVIFAGVFASALNYGLLTWSNKILGAALVSLYNPLQPATSAFLSTIFLGSPIYLGSVVGGVLIISGLYMVTWASYREQHTTVSGNVIASSSDIRERKRSLTWKQSKVLFFDRRKRSKMSAPMILNDATRRDARRAHAAMTLCQLIYGAYHVSAKVALNVGISQLVFCVFRDLIALSILAPLAFFRERGIRPPMSRSVLFSLFFLGLTGIFGTQLLFLIGLSYTNPTYAAAIQPSIPVFTFLLAVMMGTEKVNLFTIEGLTKVGGTLVCVSGGLVMVLFRGPALFGDQEADFTVNRLITDRSKPELHGWLVSSFLGLGLDLWHIGVICLIGNCMCMAAFIALQIPVLKKYPAYLSVTAYSYFFGASIMITTAFVFVREPKEWHLTQSEILAVIFAGVFASALNYGLLTWSNKILGAALVSLYNPLQPAASAFLSTIFLGSPIYLGSVVGGVLIISGLYMVTWASYREQHTTGSGNVITYSSDVRIYEPLIHREETGGNKIG</sequence>
<reference evidence="8 9" key="1">
    <citation type="submission" date="2021-05" db="EMBL/GenBank/DDBJ databases">
        <title>Genome Assembly of Synthetic Allotetraploid Brassica napus Reveals Homoeologous Exchanges between Subgenomes.</title>
        <authorList>
            <person name="Davis J.T."/>
        </authorList>
    </citation>
    <scope>NUCLEOTIDE SEQUENCE [LARGE SCALE GENOMIC DNA]</scope>
    <source>
        <strain evidence="9">cv. Da-Ae</strain>
        <tissue evidence="8">Seedling</tissue>
    </source>
</reference>
<feature type="transmembrane region" description="Helical" evidence="6">
    <location>
        <begin position="454"/>
        <end position="475"/>
    </location>
</feature>
<accession>A0ABQ8BZ95</accession>
<feature type="transmembrane region" description="Helical" evidence="6">
    <location>
        <begin position="679"/>
        <end position="697"/>
    </location>
</feature>
<feature type="transmembrane region" description="Helical" evidence="6">
    <location>
        <begin position="704"/>
        <end position="726"/>
    </location>
</feature>
<comment type="similarity">
    <text evidence="2">Belongs to the drug/metabolite transporter (DMT) superfamily. Plant drug/metabolite exporter (P-DME) (TC 2.A.7.4) family.</text>
</comment>
<keyword evidence="9" id="KW-1185">Reference proteome</keyword>
<feature type="transmembrane region" description="Helical" evidence="6">
    <location>
        <begin position="128"/>
        <end position="148"/>
    </location>
</feature>
<keyword evidence="3 6" id="KW-0812">Transmembrane</keyword>
<feature type="transmembrane region" description="Helical" evidence="6">
    <location>
        <begin position="611"/>
        <end position="634"/>
    </location>
</feature>
<dbReference type="InterPro" id="IPR037185">
    <property type="entry name" value="EmrE-like"/>
</dbReference>
<keyword evidence="4 6" id="KW-1133">Transmembrane helix</keyword>
<evidence type="ECO:0000259" key="7">
    <source>
        <dbReference type="Pfam" id="PF00892"/>
    </source>
</evidence>
<feature type="transmembrane region" description="Helical" evidence="6">
    <location>
        <begin position="732"/>
        <end position="750"/>
    </location>
</feature>
<feature type="transmembrane region" description="Helical" evidence="6">
    <location>
        <begin position="255"/>
        <end position="277"/>
    </location>
</feature>
<feature type="domain" description="EamA" evidence="7">
    <location>
        <begin position="225"/>
        <end position="362"/>
    </location>
</feature>
<feature type="transmembrane region" description="Helical" evidence="6">
    <location>
        <begin position="160"/>
        <end position="180"/>
    </location>
</feature>
<feature type="domain" description="EamA" evidence="7">
    <location>
        <begin position="614"/>
        <end position="751"/>
    </location>
</feature>
<evidence type="ECO:0000256" key="2">
    <source>
        <dbReference type="ARBA" id="ARBA00007635"/>
    </source>
</evidence>